<sequence>MSGSSFTPSQGNSPNSLMNDLAKLLNVNIDETTLQLCIKLLDQGVDPLQLADSINKVNNETSLVLN</sequence>
<proteinExistence type="predicted"/>
<dbReference type="STRING" id="984485.A0A1E4RKK5"/>
<name>A0A1E4RKK5_9ASCO</name>
<keyword evidence="2" id="KW-1185">Reference proteome</keyword>
<dbReference type="Proteomes" id="UP000095085">
    <property type="component" value="Unassembled WGS sequence"/>
</dbReference>
<dbReference type="GO" id="GO:0033566">
    <property type="term" value="P:gamma-tubulin complex localization"/>
    <property type="evidence" value="ECO:0007669"/>
    <property type="project" value="InterPro"/>
</dbReference>
<evidence type="ECO:0000313" key="2">
    <source>
        <dbReference type="Proteomes" id="UP000095085"/>
    </source>
</evidence>
<protein>
    <submittedName>
        <fullName evidence="1">Uncharacterized protein</fullName>
    </submittedName>
</protein>
<dbReference type="OrthoDB" id="4090074at2759"/>
<reference evidence="2" key="1">
    <citation type="submission" date="2016-05" db="EMBL/GenBank/DDBJ databases">
        <title>Comparative genomics of biotechnologically important yeasts.</title>
        <authorList>
            <consortium name="DOE Joint Genome Institute"/>
            <person name="Riley R."/>
            <person name="Haridas S."/>
            <person name="Wolfe K.H."/>
            <person name="Lopes M.R."/>
            <person name="Hittinger C.T."/>
            <person name="Goker M."/>
            <person name="Salamov A."/>
            <person name="Wisecaver J."/>
            <person name="Long T.M."/>
            <person name="Aerts A.L."/>
            <person name="Barry K."/>
            <person name="Choi C."/>
            <person name="Clum A."/>
            <person name="Coughlan A.Y."/>
            <person name="Deshpande S."/>
            <person name="Douglass A.P."/>
            <person name="Hanson S.J."/>
            <person name="Klenk H.-P."/>
            <person name="Labutti K."/>
            <person name="Lapidus A."/>
            <person name="Lindquist E."/>
            <person name="Lipzen A."/>
            <person name="Meier-Kolthoff J.P."/>
            <person name="Ohm R.A."/>
            <person name="Otillar R.P."/>
            <person name="Pangilinan J."/>
            <person name="Peng Y."/>
            <person name="Rokas A."/>
            <person name="Rosa C.A."/>
            <person name="Scheuner C."/>
            <person name="Sibirny A.A."/>
            <person name="Slot J.C."/>
            <person name="Stielow J.B."/>
            <person name="Sun H."/>
            <person name="Kurtzman C.P."/>
            <person name="Blackwell M."/>
            <person name="Grigoriev I.V."/>
            <person name="Jeffries T.W."/>
        </authorList>
    </citation>
    <scope>NUCLEOTIDE SEQUENCE [LARGE SCALE GENOMIC DNA]</scope>
    <source>
        <strain evidence="2">NRRL Y-1933</strain>
    </source>
</reference>
<gene>
    <name evidence="1" type="ORF">HYPBUDRAFT_108650</name>
</gene>
<dbReference type="GeneID" id="30993193"/>
<organism evidence="1 2">
    <name type="scientific">Hyphopichia burtonii NRRL Y-1933</name>
    <dbReference type="NCBI Taxonomy" id="984485"/>
    <lineage>
        <taxon>Eukaryota</taxon>
        <taxon>Fungi</taxon>
        <taxon>Dikarya</taxon>
        <taxon>Ascomycota</taxon>
        <taxon>Saccharomycotina</taxon>
        <taxon>Pichiomycetes</taxon>
        <taxon>Debaryomycetaceae</taxon>
        <taxon>Hyphopichia</taxon>
    </lineage>
</organism>
<dbReference type="EMBL" id="KV454540">
    <property type="protein sequence ID" value="ODV67615.1"/>
    <property type="molecule type" value="Genomic_DNA"/>
</dbReference>
<accession>A0A1E4RKK5</accession>
<dbReference type="AlphaFoldDB" id="A0A1E4RKK5"/>
<evidence type="ECO:0000313" key="1">
    <source>
        <dbReference type="EMBL" id="ODV67615.1"/>
    </source>
</evidence>
<dbReference type="Pfam" id="PF12554">
    <property type="entry name" value="MOZART1"/>
    <property type="match status" value="1"/>
</dbReference>
<dbReference type="RefSeq" id="XP_020076682.1">
    <property type="nucleotide sequence ID" value="XM_020218643.1"/>
</dbReference>
<dbReference type="GO" id="GO:0000931">
    <property type="term" value="C:gamma-tubulin ring complex"/>
    <property type="evidence" value="ECO:0007669"/>
    <property type="project" value="InterPro"/>
</dbReference>
<dbReference type="InterPro" id="IPR022214">
    <property type="entry name" value="MZT1"/>
</dbReference>